<dbReference type="AlphaFoldDB" id="A0A0C2GDS1"/>
<dbReference type="OrthoDB" id="626167at2759"/>
<organism evidence="1 2">
    <name type="scientific">Ancylostoma duodenale</name>
    <dbReference type="NCBI Taxonomy" id="51022"/>
    <lineage>
        <taxon>Eukaryota</taxon>
        <taxon>Metazoa</taxon>
        <taxon>Ecdysozoa</taxon>
        <taxon>Nematoda</taxon>
        <taxon>Chromadorea</taxon>
        <taxon>Rhabditida</taxon>
        <taxon>Rhabditina</taxon>
        <taxon>Rhabditomorpha</taxon>
        <taxon>Strongyloidea</taxon>
        <taxon>Ancylostomatidae</taxon>
        <taxon>Ancylostomatinae</taxon>
        <taxon>Ancylostoma</taxon>
    </lineage>
</organism>
<keyword evidence="2" id="KW-1185">Reference proteome</keyword>
<evidence type="ECO:0000313" key="2">
    <source>
        <dbReference type="Proteomes" id="UP000054047"/>
    </source>
</evidence>
<gene>
    <name evidence="1" type="ORF">ANCDUO_14604</name>
</gene>
<name>A0A0C2GDS1_9BILA</name>
<dbReference type="Proteomes" id="UP000054047">
    <property type="component" value="Unassembled WGS sequence"/>
</dbReference>
<proteinExistence type="predicted"/>
<sequence>MRDDATVRSSVLDGIFGQASTEEAIQQVYLTSKWKVDGCIHWPTLALLNGQ</sequence>
<reference evidence="1 2" key="1">
    <citation type="submission" date="2013-12" db="EMBL/GenBank/DDBJ databases">
        <title>Draft genome of the parsitic nematode Ancylostoma duodenale.</title>
        <authorList>
            <person name="Mitreva M."/>
        </authorList>
    </citation>
    <scope>NUCLEOTIDE SEQUENCE [LARGE SCALE GENOMIC DNA]</scope>
    <source>
        <strain evidence="1 2">Zhejiang</strain>
    </source>
</reference>
<evidence type="ECO:0000313" key="1">
    <source>
        <dbReference type="EMBL" id="KIH55241.1"/>
    </source>
</evidence>
<accession>A0A0C2GDS1</accession>
<dbReference type="EMBL" id="KN737686">
    <property type="protein sequence ID" value="KIH55241.1"/>
    <property type="molecule type" value="Genomic_DNA"/>
</dbReference>
<protein>
    <submittedName>
        <fullName evidence="1">Uncharacterized protein</fullName>
    </submittedName>
</protein>